<proteinExistence type="predicted"/>
<protein>
    <submittedName>
        <fullName evidence="3">DUF4136 domain-containing protein</fullName>
    </submittedName>
</protein>
<name>A0A494THG5_SPHPE</name>
<dbReference type="Pfam" id="PF13590">
    <property type="entry name" value="DUF4136"/>
    <property type="match status" value="1"/>
</dbReference>
<dbReference type="OrthoDB" id="7428103at2"/>
<dbReference type="EMBL" id="CP032829">
    <property type="protein sequence ID" value="AYJ86762.1"/>
    <property type="molecule type" value="Genomic_DNA"/>
</dbReference>
<dbReference type="InterPro" id="IPR025411">
    <property type="entry name" value="DUF4136"/>
</dbReference>
<dbReference type="PROSITE" id="PS51257">
    <property type="entry name" value="PROKAR_LIPOPROTEIN"/>
    <property type="match status" value="1"/>
</dbReference>
<evidence type="ECO:0000313" key="4">
    <source>
        <dbReference type="Proteomes" id="UP000276254"/>
    </source>
</evidence>
<reference evidence="3 4" key="1">
    <citation type="submission" date="2018-09" db="EMBL/GenBank/DDBJ databases">
        <title>Sphingomonas peninsula sp. nov., isolated from fildes peninsula, Antarctic soil.</title>
        <authorList>
            <person name="Yingchao G."/>
        </authorList>
    </citation>
    <scope>NUCLEOTIDE SEQUENCE [LARGE SCALE GENOMIC DNA]</scope>
    <source>
        <strain evidence="3 4">YZ-8</strain>
    </source>
</reference>
<organism evidence="3 4">
    <name type="scientific">Sphingomonas paeninsulae</name>
    <dbReference type="NCBI Taxonomy" id="2319844"/>
    <lineage>
        <taxon>Bacteria</taxon>
        <taxon>Pseudomonadati</taxon>
        <taxon>Pseudomonadota</taxon>
        <taxon>Alphaproteobacteria</taxon>
        <taxon>Sphingomonadales</taxon>
        <taxon>Sphingomonadaceae</taxon>
        <taxon>Sphingomonas</taxon>
    </lineage>
</organism>
<dbReference type="KEGG" id="spha:D3Y57_13315"/>
<evidence type="ECO:0000259" key="2">
    <source>
        <dbReference type="Pfam" id="PF13590"/>
    </source>
</evidence>
<sequence>MRIRSLALVTALALGGCAASIPPVQVTRFHLDGAIAPGTIALSPAVGLERATYEAAVTRELNRLGFATVESPSARYIVAVDFQREARDTRDAGPRRSPVSVGLGGGTGGYGSGVGVGVGLSFPIGRKRSIQNVSTRISVRITERANGTTVWEGRANTEASSNAPASQPGLAADKLAAALFSDFPGVSGRTVTVQ</sequence>
<accession>A0A494THG5</accession>
<evidence type="ECO:0000256" key="1">
    <source>
        <dbReference type="SAM" id="SignalP"/>
    </source>
</evidence>
<keyword evidence="4" id="KW-1185">Reference proteome</keyword>
<dbReference type="Proteomes" id="UP000276254">
    <property type="component" value="Chromosome"/>
</dbReference>
<keyword evidence="1" id="KW-0732">Signal</keyword>
<feature type="signal peptide" evidence="1">
    <location>
        <begin position="1"/>
        <end position="18"/>
    </location>
</feature>
<dbReference type="AlphaFoldDB" id="A0A494THG5"/>
<feature type="domain" description="DUF4136" evidence="2">
    <location>
        <begin position="45"/>
        <end position="185"/>
    </location>
</feature>
<evidence type="ECO:0000313" key="3">
    <source>
        <dbReference type="EMBL" id="AYJ86762.1"/>
    </source>
</evidence>
<feature type="chain" id="PRO_5019749422" evidence="1">
    <location>
        <begin position="19"/>
        <end position="194"/>
    </location>
</feature>
<gene>
    <name evidence="3" type="ORF">D3Y57_13315</name>
</gene>
<dbReference type="RefSeq" id="WP_121153383.1">
    <property type="nucleotide sequence ID" value="NZ_CP032829.1"/>
</dbReference>